<reference evidence="9" key="1">
    <citation type="submission" date="2021-02" db="EMBL/GenBank/DDBJ databases">
        <title>Genome sequence Cadophora malorum strain M34.</title>
        <authorList>
            <person name="Stefanovic E."/>
            <person name="Vu D."/>
            <person name="Scully C."/>
            <person name="Dijksterhuis J."/>
            <person name="Roader J."/>
            <person name="Houbraken J."/>
        </authorList>
    </citation>
    <scope>NUCLEOTIDE SEQUENCE</scope>
    <source>
        <strain evidence="9">M34</strain>
    </source>
</reference>
<dbReference type="Gene3D" id="2.115.10.20">
    <property type="entry name" value="Glycosyl hydrolase domain, family 43"/>
    <property type="match status" value="1"/>
</dbReference>
<dbReference type="InterPro" id="IPR051795">
    <property type="entry name" value="Glycosyl_Hydrlase_43"/>
</dbReference>
<feature type="active site" description="Proton acceptor" evidence="4">
    <location>
        <position position="34"/>
    </location>
</feature>
<dbReference type="CDD" id="cd18833">
    <property type="entry name" value="GH43_PcXyl-like"/>
    <property type="match status" value="1"/>
</dbReference>
<evidence type="ECO:0000256" key="1">
    <source>
        <dbReference type="ARBA" id="ARBA00009865"/>
    </source>
</evidence>
<proteinExistence type="inferred from homology"/>
<feature type="active site" description="Proton donor" evidence="4">
    <location>
        <position position="209"/>
    </location>
</feature>
<feature type="chain" id="PRO_5034867724" description="Beta-xylosidase C-terminal Concanavalin A-like domain-containing protein" evidence="7">
    <location>
        <begin position="19"/>
        <end position="570"/>
    </location>
</feature>
<evidence type="ECO:0000256" key="3">
    <source>
        <dbReference type="ARBA" id="ARBA00023295"/>
    </source>
</evidence>
<evidence type="ECO:0000313" key="10">
    <source>
        <dbReference type="Proteomes" id="UP000664132"/>
    </source>
</evidence>
<dbReference type="SUPFAM" id="SSF49899">
    <property type="entry name" value="Concanavalin A-like lectins/glucanases"/>
    <property type="match status" value="1"/>
</dbReference>
<keyword evidence="7" id="KW-0732">Signal</keyword>
<dbReference type="PANTHER" id="PTHR42812:SF17">
    <property type="entry name" value="BETA-XYLOSIDASE C-TERMINAL CONCANAVALIN A-LIKE DOMAIN-CONTAINING PROTEIN-RELATED"/>
    <property type="match status" value="1"/>
</dbReference>
<comment type="caution">
    <text evidence="9">The sequence shown here is derived from an EMBL/GenBank/DDBJ whole genome shotgun (WGS) entry which is preliminary data.</text>
</comment>
<evidence type="ECO:0000256" key="6">
    <source>
        <dbReference type="RuleBase" id="RU361187"/>
    </source>
</evidence>
<dbReference type="AlphaFoldDB" id="A0A8H7TA07"/>
<protein>
    <recommendedName>
        <fullName evidence="8">Beta-xylosidase C-terminal Concanavalin A-like domain-containing protein</fullName>
    </recommendedName>
</protein>
<keyword evidence="2 6" id="KW-0378">Hydrolase</keyword>
<sequence length="570" mass="62897">MLLRHLLPFLGLAVEVLATHSTYLNPILPGFHPDPSCIFVPELDDTYFCASSSFLVFPGIPIHASKDLRSWKLISNALSRPSQLSLLNTTKRATSGIWASTLRYHDGTFYIFTTHVFDDYPKNATNRFDNLVFSTKNPYSSSAWSDPLHFNFIGYDVSPFWHDDGKLYVTGTFAWEVSPGIQMFTLDLKSGAVGPVHNVWNGTGASAPEGPHIYHRDGYYYLLIAEGGTGAGHMVSMARSKSIDGPYTSNPNNPVLTNANSTSYFQNLGHADLYQDRRGKWWAVALSVREGVDGSYPMGRETVMTPVTWERGQWPVFEPVTGQMSGWWLDEEDVPRRGEGSLVTAGDDVHFIPGEGFKPEFVHWRFPVPGSYVVSPKGHEGSLQLVSSESNLTGHDGRSAEPKGQTFIGRRQVDSFFKFGVTFDVKELQVPEQEVGVTVFLDQLHHYDLGLVISSNASAPILRLRGITTVPAFISPTIATVPVPSSWRVSETKQLAFQIRMSNLTHYTFSAGPVGKPSLMQDVGVAPGLGLTWGFAGALVGVYATSNDGPVGFKTWVRNWKYDGMGQIVD</sequence>
<dbReference type="Pfam" id="PF04616">
    <property type="entry name" value="Glyco_hydro_43"/>
    <property type="match status" value="1"/>
</dbReference>
<dbReference type="InterPro" id="IPR041542">
    <property type="entry name" value="GH43_C2"/>
</dbReference>
<dbReference type="InterPro" id="IPR006710">
    <property type="entry name" value="Glyco_hydro_43"/>
</dbReference>
<evidence type="ECO:0000259" key="8">
    <source>
        <dbReference type="Pfam" id="PF17851"/>
    </source>
</evidence>
<feature type="signal peptide" evidence="7">
    <location>
        <begin position="1"/>
        <end position="18"/>
    </location>
</feature>
<evidence type="ECO:0000256" key="2">
    <source>
        <dbReference type="ARBA" id="ARBA00022801"/>
    </source>
</evidence>
<dbReference type="InterPro" id="IPR013320">
    <property type="entry name" value="ConA-like_dom_sf"/>
</dbReference>
<feature type="domain" description="Beta-xylosidase C-terminal Concanavalin A-like" evidence="8">
    <location>
        <begin position="357"/>
        <end position="548"/>
    </location>
</feature>
<dbReference type="Gene3D" id="2.60.120.200">
    <property type="match status" value="1"/>
</dbReference>
<evidence type="ECO:0000256" key="5">
    <source>
        <dbReference type="PIRSR" id="PIRSR606710-2"/>
    </source>
</evidence>
<dbReference type="Proteomes" id="UP000664132">
    <property type="component" value="Unassembled WGS sequence"/>
</dbReference>
<dbReference type="Pfam" id="PF17851">
    <property type="entry name" value="GH43_C2"/>
    <property type="match status" value="1"/>
</dbReference>
<evidence type="ECO:0000256" key="4">
    <source>
        <dbReference type="PIRSR" id="PIRSR606710-1"/>
    </source>
</evidence>
<comment type="similarity">
    <text evidence="1 6">Belongs to the glycosyl hydrolase 43 family.</text>
</comment>
<dbReference type="GO" id="GO:0005975">
    <property type="term" value="P:carbohydrate metabolic process"/>
    <property type="evidence" value="ECO:0007669"/>
    <property type="project" value="InterPro"/>
</dbReference>
<dbReference type="GO" id="GO:0004553">
    <property type="term" value="F:hydrolase activity, hydrolyzing O-glycosyl compounds"/>
    <property type="evidence" value="ECO:0007669"/>
    <property type="project" value="InterPro"/>
</dbReference>
<organism evidence="9 10">
    <name type="scientific">Cadophora malorum</name>
    <dbReference type="NCBI Taxonomy" id="108018"/>
    <lineage>
        <taxon>Eukaryota</taxon>
        <taxon>Fungi</taxon>
        <taxon>Dikarya</taxon>
        <taxon>Ascomycota</taxon>
        <taxon>Pezizomycotina</taxon>
        <taxon>Leotiomycetes</taxon>
        <taxon>Helotiales</taxon>
        <taxon>Ploettnerulaceae</taxon>
        <taxon>Cadophora</taxon>
    </lineage>
</organism>
<keyword evidence="10" id="KW-1185">Reference proteome</keyword>
<dbReference type="PANTHER" id="PTHR42812">
    <property type="entry name" value="BETA-XYLOSIDASE"/>
    <property type="match status" value="1"/>
</dbReference>
<dbReference type="OrthoDB" id="408373at2759"/>
<keyword evidence="3 6" id="KW-0326">Glycosidase</keyword>
<name>A0A8H7TA07_9HELO</name>
<feature type="site" description="Important for catalytic activity, responsible for pKa modulation of the active site Glu and correct orientation of both the proton donor and substrate" evidence="5">
    <location>
        <position position="156"/>
    </location>
</feature>
<dbReference type="SUPFAM" id="SSF75005">
    <property type="entry name" value="Arabinanase/levansucrase/invertase"/>
    <property type="match status" value="1"/>
</dbReference>
<dbReference type="EMBL" id="JAFJYH010000229">
    <property type="protein sequence ID" value="KAG4415262.1"/>
    <property type="molecule type" value="Genomic_DNA"/>
</dbReference>
<evidence type="ECO:0000313" key="9">
    <source>
        <dbReference type="EMBL" id="KAG4415262.1"/>
    </source>
</evidence>
<dbReference type="InterPro" id="IPR023296">
    <property type="entry name" value="Glyco_hydro_beta-prop_sf"/>
</dbReference>
<accession>A0A8H7TA07</accession>
<gene>
    <name evidence="9" type="ORF">IFR04_011619</name>
</gene>
<evidence type="ECO:0000256" key="7">
    <source>
        <dbReference type="SAM" id="SignalP"/>
    </source>
</evidence>